<accession>A0A8B6C823</accession>
<dbReference type="InterPro" id="IPR003591">
    <property type="entry name" value="Leu-rich_rpt_typical-subtyp"/>
</dbReference>
<dbReference type="FunFam" id="3.80.10.10:FF:001164">
    <property type="entry name" value="GH01279p"/>
    <property type="match status" value="2"/>
</dbReference>
<dbReference type="Pfam" id="PF13855">
    <property type="entry name" value="LRR_8"/>
    <property type="match status" value="3"/>
</dbReference>
<keyword evidence="3" id="KW-0677">Repeat</keyword>
<dbReference type="OrthoDB" id="2013775at2759"/>
<evidence type="ECO:0000256" key="2">
    <source>
        <dbReference type="ARBA" id="ARBA00022729"/>
    </source>
</evidence>
<dbReference type="InterPro" id="IPR032675">
    <property type="entry name" value="LRR_dom_sf"/>
</dbReference>
<dbReference type="SMART" id="SM00365">
    <property type="entry name" value="LRR_SD22"/>
    <property type="match status" value="5"/>
</dbReference>
<dbReference type="SUPFAM" id="SSF52058">
    <property type="entry name" value="L domain-like"/>
    <property type="match status" value="2"/>
</dbReference>
<evidence type="ECO:0000256" key="3">
    <source>
        <dbReference type="ARBA" id="ARBA00022737"/>
    </source>
</evidence>
<dbReference type="PANTHER" id="PTHR24373">
    <property type="entry name" value="SLIT RELATED LEUCINE-RICH REPEAT NEURONAL PROTEIN"/>
    <property type="match status" value="1"/>
</dbReference>
<gene>
    <name evidence="4" type="ORF">MGAL_10B041357</name>
</gene>
<feature type="non-terminal residue" evidence="4">
    <location>
        <position position="1"/>
    </location>
</feature>
<dbReference type="Gene3D" id="3.80.10.10">
    <property type="entry name" value="Ribonuclease Inhibitor"/>
    <property type="match status" value="4"/>
</dbReference>
<evidence type="ECO:0000313" key="5">
    <source>
        <dbReference type="Proteomes" id="UP000596742"/>
    </source>
</evidence>
<dbReference type="PROSITE" id="PS51450">
    <property type="entry name" value="LRR"/>
    <property type="match status" value="1"/>
</dbReference>
<dbReference type="EMBL" id="UYJE01001288">
    <property type="protein sequence ID" value="VDI00942.1"/>
    <property type="molecule type" value="Genomic_DNA"/>
</dbReference>
<sequence length="576" mass="65368">YVSGITIAYVTAETFPVTATSINFFGCSFTSISEDTFTHITGLTTLIIRRSGLTFMPDISKSRITTLNLIGNAITVDSKYKGTLPDTIEYLALNSNQIHWLPPGFINGSNLRLVSLGGNAFINFPATSLGLLPNIMYFGIESNQLTKISSNHLLPLNTSTFVHLNLSNNAIQYLQRGAFSQLQNLKILELHGNSISQISKGVFEDLKELVHLDLHHNKLEKLTSESFIDLEKLIEFRLHSQTPAMTTIMFDSMINIGKALKYLFISQNGFTHLPHQIFMEGNFTELIELYAENNLIRNVAELEERAYGVKRRPIYLQKKQHFSAFTTTPNIVKLYLQNNLIEMINNTDFCGLQGLELLNLQSNVLNETHIQEEGFKCLPVMNDLDLRNNHNMQYVPVALTTHERLPSIQTLRLENNIISILPSETFTNVSTLINLYLDNNRIVAVEDGAFPYQVNTIYMRNNDFRFIHEHPFSYLSQLRSLYLGNNAVDYIPDDAFINATSLAYLQLSSNKMTQIKKVHFKNCPLTSGLYLSSNEIGWIEDGSLNHVTSSGTLYIKWSAPILKQKCYDVQKNKQKR</sequence>
<protein>
    <submittedName>
        <fullName evidence="4">Uncharacterized protein</fullName>
    </submittedName>
</protein>
<name>A0A8B6C823_MYTGA</name>
<dbReference type="AlphaFoldDB" id="A0A8B6C823"/>
<dbReference type="InterPro" id="IPR001611">
    <property type="entry name" value="Leu-rich_rpt"/>
</dbReference>
<organism evidence="4 5">
    <name type="scientific">Mytilus galloprovincialis</name>
    <name type="common">Mediterranean mussel</name>
    <dbReference type="NCBI Taxonomy" id="29158"/>
    <lineage>
        <taxon>Eukaryota</taxon>
        <taxon>Metazoa</taxon>
        <taxon>Spiralia</taxon>
        <taxon>Lophotrochozoa</taxon>
        <taxon>Mollusca</taxon>
        <taxon>Bivalvia</taxon>
        <taxon>Autobranchia</taxon>
        <taxon>Pteriomorphia</taxon>
        <taxon>Mytilida</taxon>
        <taxon>Mytiloidea</taxon>
        <taxon>Mytilidae</taxon>
        <taxon>Mytilinae</taxon>
        <taxon>Mytilus</taxon>
    </lineage>
</organism>
<dbReference type="PANTHER" id="PTHR24373:SF275">
    <property type="entry name" value="TIR DOMAIN-CONTAINING PROTEIN"/>
    <property type="match status" value="1"/>
</dbReference>
<proteinExistence type="predicted"/>
<dbReference type="SMART" id="SM00369">
    <property type="entry name" value="LRR_TYP"/>
    <property type="match status" value="10"/>
</dbReference>
<comment type="caution">
    <text evidence="4">The sequence shown here is derived from an EMBL/GenBank/DDBJ whole genome shotgun (WGS) entry which is preliminary data.</text>
</comment>
<evidence type="ECO:0000256" key="1">
    <source>
        <dbReference type="ARBA" id="ARBA00022614"/>
    </source>
</evidence>
<keyword evidence="1" id="KW-0433">Leucine-rich repeat</keyword>
<reference evidence="4" key="1">
    <citation type="submission" date="2018-11" db="EMBL/GenBank/DDBJ databases">
        <authorList>
            <person name="Alioto T."/>
            <person name="Alioto T."/>
        </authorList>
    </citation>
    <scope>NUCLEOTIDE SEQUENCE</scope>
</reference>
<dbReference type="Proteomes" id="UP000596742">
    <property type="component" value="Unassembled WGS sequence"/>
</dbReference>
<keyword evidence="5" id="KW-1185">Reference proteome</keyword>
<evidence type="ECO:0000313" key="4">
    <source>
        <dbReference type="EMBL" id="VDI00942.1"/>
    </source>
</evidence>
<dbReference type="InterPro" id="IPR050328">
    <property type="entry name" value="Dev_Immune_Receptor"/>
</dbReference>
<keyword evidence="2" id="KW-0732">Signal</keyword>